<feature type="transmembrane region" description="Helical" evidence="7">
    <location>
        <begin position="85"/>
        <end position="110"/>
    </location>
</feature>
<feature type="transmembrane region" description="Helical" evidence="7">
    <location>
        <begin position="122"/>
        <end position="148"/>
    </location>
</feature>
<sequence>MTEDDRSPAVLAVATLFFILSWVTVGLRVYVRGFLMKTWGKDDSCMVATLVVFTVFLPCQIVAAIHGTGRHRWELSDSDARTALMFTYLCEILYVLANCLLKFAIGYFYLRVATERWHIWTIRFLMAGTVLGGLTYLFLVVVQCIPISEFWDHHPASDKCIAKAATLGFTYALAAANALADWALALLPLFIIRGLGMKRRTKFLVACILAFASIGSTGTIIRMAYVHTLTDGPDFLYSTTDIALWSTIEPGIGITAGSIATLRPLVHYCLWWMGLANTPPESRRRDRTYYPSYSERKRNGRRGYRRSLSPSDLVLTELGTSRSVQICGPHDTDYVNTVFPPKIVVTDTDASSTPEGHIIPNLTMDQQYEGPPKLQLRDSFRNSFTGGAMLSMSKFRTPD</sequence>
<dbReference type="OrthoDB" id="3923077at2759"/>
<dbReference type="GO" id="GO:0016020">
    <property type="term" value="C:membrane"/>
    <property type="evidence" value="ECO:0007669"/>
    <property type="project" value="UniProtKB-SubCell"/>
</dbReference>
<keyword evidence="2 7" id="KW-0812">Transmembrane</keyword>
<feature type="domain" description="Rhodopsin" evidence="8">
    <location>
        <begin position="27"/>
        <end position="267"/>
    </location>
</feature>
<evidence type="ECO:0000313" key="10">
    <source>
        <dbReference type="Proteomes" id="UP000800040"/>
    </source>
</evidence>
<reference evidence="9" key="1">
    <citation type="submission" date="2020-01" db="EMBL/GenBank/DDBJ databases">
        <authorList>
            <consortium name="DOE Joint Genome Institute"/>
            <person name="Haridas S."/>
            <person name="Albert R."/>
            <person name="Binder M."/>
            <person name="Bloem J."/>
            <person name="Labutti K."/>
            <person name="Salamov A."/>
            <person name="Andreopoulos B."/>
            <person name="Baker S.E."/>
            <person name="Barry K."/>
            <person name="Bills G."/>
            <person name="Bluhm B.H."/>
            <person name="Cannon C."/>
            <person name="Castanera R."/>
            <person name="Culley D.E."/>
            <person name="Daum C."/>
            <person name="Ezra D."/>
            <person name="Gonzalez J.B."/>
            <person name="Henrissat B."/>
            <person name="Kuo A."/>
            <person name="Liang C."/>
            <person name="Lipzen A."/>
            <person name="Lutzoni F."/>
            <person name="Magnuson J."/>
            <person name="Mondo S."/>
            <person name="Nolan M."/>
            <person name="Ohm R."/>
            <person name="Pangilinan J."/>
            <person name="Park H.-J."/>
            <person name="Ramirez L."/>
            <person name="Alfaro M."/>
            <person name="Sun H."/>
            <person name="Tritt A."/>
            <person name="Yoshinaga Y."/>
            <person name="Zwiers L.-H."/>
            <person name="Turgeon B.G."/>
            <person name="Goodwin S.B."/>
            <person name="Spatafora J.W."/>
            <person name="Crous P.W."/>
            <person name="Grigoriev I.V."/>
        </authorList>
    </citation>
    <scope>NUCLEOTIDE SEQUENCE</scope>
    <source>
        <strain evidence="9">P77</strain>
    </source>
</reference>
<evidence type="ECO:0000256" key="5">
    <source>
        <dbReference type="ARBA" id="ARBA00038359"/>
    </source>
</evidence>
<feature type="transmembrane region" description="Helical" evidence="7">
    <location>
        <begin position="43"/>
        <end position="65"/>
    </location>
</feature>
<gene>
    <name evidence="9" type="ORF">BDW02DRAFT_372147</name>
</gene>
<protein>
    <recommendedName>
        <fullName evidence="8">Rhodopsin domain-containing protein</fullName>
    </recommendedName>
</protein>
<dbReference type="Proteomes" id="UP000800040">
    <property type="component" value="Unassembled WGS sequence"/>
</dbReference>
<proteinExistence type="inferred from homology"/>
<keyword evidence="10" id="KW-1185">Reference proteome</keyword>
<evidence type="ECO:0000259" key="8">
    <source>
        <dbReference type="Pfam" id="PF20684"/>
    </source>
</evidence>
<keyword evidence="3 7" id="KW-1133">Transmembrane helix</keyword>
<feature type="region of interest" description="Disordered" evidence="6">
    <location>
        <begin position="282"/>
        <end position="306"/>
    </location>
</feature>
<accession>A0A6A5KJR5</accession>
<feature type="transmembrane region" description="Helical" evidence="7">
    <location>
        <begin position="203"/>
        <end position="225"/>
    </location>
</feature>
<name>A0A6A5KJR5_9PLEO</name>
<comment type="similarity">
    <text evidence="5">Belongs to the SAT4 family.</text>
</comment>
<comment type="subcellular location">
    <subcellularLocation>
        <location evidence="1">Membrane</location>
        <topology evidence="1">Multi-pass membrane protein</topology>
    </subcellularLocation>
</comment>
<keyword evidence="4 7" id="KW-0472">Membrane</keyword>
<evidence type="ECO:0000256" key="6">
    <source>
        <dbReference type="SAM" id="MobiDB-lite"/>
    </source>
</evidence>
<dbReference type="InterPro" id="IPR049326">
    <property type="entry name" value="Rhodopsin_dom_fungi"/>
</dbReference>
<dbReference type="AlphaFoldDB" id="A0A6A5KJR5"/>
<dbReference type="EMBL" id="ML975314">
    <property type="protein sequence ID" value="KAF1833693.1"/>
    <property type="molecule type" value="Genomic_DNA"/>
</dbReference>
<organism evidence="9 10">
    <name type="scientific">Decorospora gaudefroyi</name>
    <dbReference type="NCBI Taxonomy" id="184978"/>
    <lineage>
        <taxon>Eukaryota</taxon>
        <taxon>Fungi</taxon>
        <taxon>Dikarya</taxon>
        <taxon>Ascomycota</taxon>
        <taxon>Pezizomycotina</taxon>
        <taxon>Dothideomycetes</taxon>
        <taxon>Pleosporomycetidae</taxon>
        <taxon>Pleosporales</taxon>
        <taxon>Pleosporineae</taxon>
        <taxon>Pleosporaceae</taxon>
        <taxon>Decorospora</taxon>
    </lineage>
</organism>
<dbReference type="Pfam" id="PF20684">
    <property type="entry name" value="Fung_rhodopsin"/>
    <property type="match status" value="1"/>
</dbReference>
<evidence type="ECO:0000256" key="2">
    <source>
        <dbReference type="ARBA" id="ARBA00022692"/>
    </source>
</evidence>
<feature type="transmembrane region" description="Helical" evidence="7">
    <location>
        <begin position="12"/>
        <end position="31"/>
    </location>
</feature>
<evidence type="ECO:0000256" key="7">
    <source>
        <dbReference type="SAM" id="Phobius"/>
    </source>
</evidence>
<dbReference type="PANTHER" id="PTHR33048">
    <property type="entry name" value="PTH11-LIKE INTEGRAL MEMBRANE PROTEIN (AFU_ORTHOLOGUE AFUA_5G11245)"/>
    <property type="match status" value="1"/>
</dbReference>
<feature type="transmembrane region" description="Helical" evidence="7">
    <location>
        <begin position="168"/>
        <end position="191"/>
    </location>
</feature>
<evidence type="ECO:0000256" key="4">
    <source>
        <dbReference type="ARBA" id="ARBA00023136"/>
    </source>
</evidence>
<dbReference type="PANTHER" id="PTHR33048:SF96">
    <property type="entry name" value="INTEGRAL MEMBRANE PROTEIN"/>
    <property type="match status" value="1"/>
</dbReference>
<dbReference type="InterPro" id="IPR052337">
    <property type="entry name" value="SAT4-like"/>
</dbReference>
<evidence type="ECO:0000313" key="9">
    <source>
        <dbReference type="EMBL" id="KAF1833693.1"/>
    </source>
</evidence>
<evidence type="ECO:0000256" key="3">
    <source>
        <dbReference type="ARBA" id="ARBA00022989"/>
    </source>
</evidence>
<evidence type="ECO:0000256" key="1">
    <source>
        <dbReference type="ARBA" id="ARBA00004141"/>
    </source>
</evidence>